<keyword evidence="1" id="KW-0472">Membrane</keyword>
<keyword evidence="3" id="KW-1185">Reference proteome</keyword>
<evidence type="ECO:0000313" key="3">
    <source>
        <dbReference type="Proteomes" id="UP000749311"/>
    </source>
</evidence>
<comment type="caution">
    <text evidence="2">The sequence shown here is derived from an EMBL/GenBank/DDBJ whole genome shotgun (WGS) entry which is preliminary data.</text>
</comment>
<organism evidence="2 3">
    <name type="scientific">Brooklawnia cerclae</name>
    <dbReference type="NCBI Taxonomy" id="349934"/>
    <lineage>
        <taxon>Bacteria</taxon>
        <taxon>Bacillati</taxon>
        <taxon>Actinomycetota</taxon>
        <taxon>Actinomycetes</taxon>
        <taxon>Propionibacteriales</taxon>
        <taxon>Propionibacteriaceae</taxon>
        <taxon>Brooklawnia</taxon>
    </lineage>
</organism>
<protein>
    <submittedName>
        <fullName evidence="2">Uncharacterized protein</fullName>
    </submittedName>
</protein>
<feature type="transmembrane region" description="Helical" evidence="1">
    <location>
        <begin position="102"/>
        <end position="119"/>
    </location>
</feature>
<gene>
    <name evidence="2" type="ORF">FB473_001262</name>
</gene>
<reference evidence="2 3" key="1">
    <citation type="submission" date="2020-02" db="EMBL/GenBank/DDBJ databases">
        <title>Sequencing the genomes of 1000 actinobacteria strains.</title>
        <authorList>
            <person name="Klenk H.-P."/>
        </authorList>
    </citation>
    <scope>NUCLEOTIDE SEQUENCE [LARGE SCALE GENOMIC DNA]</scope>
    <source>
        <strain evidence="2 3">DSM 19609</strain>
    </source>
</reference>
<evidence type="ECO:0000313" key="2">
    <source>
        <dbReference type="EMBL" id="NIH56617.1"/>
    </source>
</evidence>
<feature type="transmembrane region" description="Helical" evidence="1">
    <location>
        <begin position="7"/>
        <end position="30"/>
    </location>
</feature>
<keyword evidence="1" id="KW-0812">Transmembrane</keyword>
<dbReference type="EMBL" id="JAAMOZ010000001">
    <property type="protein sequence ID" value="NIH56617.1"/>
    <property type="molecule type" value="Genomic_DNA"/>
</dbReference>
<dbReference type="PROSITE" id="PS51257">
    <property type="entry name" value="PROKAR_LIPOPROTEIN"/>
    <property type="match status" value="1"/>
</dbReference>
<evidence type="ECO:0000256" key="1">
    <source>
        <dbReference type="SAM" id="Phobius"/>
    </source>
</evidence>
<accession>A0ABX0SIP8</accession>
<feature type="transmembrane region" description="Helical" evidence="1">
    <location>
        <begin position="78"/>
        <end position="96"/>
    </location>
</feature>
<sequence>MKSLEKSLGVVVPVIAAVMLLACVIVVLTAGSDARWGAFVLAQAVFGLFVVCIMAALRDGYGFRKDALFDFKGRDTNILSIAGALILVPSVIALILGNPVVLRIVFASTTAIFAFKAVYVESHRWRRRQTANRRIESNALS</sequence>
<dbReference type="RefSeq" id="WP_167165695.1">
    <property type="nucleotide sequence ID" value="NZ_BAAAOO010000015.1"/>
</dbReference>
<feature type="transmembrane region" description="Helical" evidence="1">
    <location>
        <begin position="36"/>
        <end position="57"/>
    </location>
</feature>
<keyword evidence="1" id="KW-1133">Transmembrane helix</keyword>
<proteinExistence type="predicted"/>
<dbReference type="Proteomes" id="UP000749311">
    <property type="component" value="Unassembled WGS sequence"/>
</dbReference>
<name>A0ABX0SIP8_9ACTN</name>